<keyword evidence="3" id="KW-0479">Metal-binding</keyword>
<keyword evidence="4" id="KW-0408">Iron</keyword>
<comment type="caution">
    <text evidence="6">The sequence shown here is derived from an EMBL/GenBank/DDBJ whole genome shotgun (WGS) entry which is preliminary data.</text>
</comment>
<dbReference type="InterPro" id="IPR025702">
    <property type="entry name" value="OXD"/>
</dbReference>
<evidence type="ECO:0000256" key="5">
    <source>
        <dbReference type="ARBA" id="ARBA00023239"/>
    </source>
</evidence>
<evidence type="ECO:0000256" key="3">
    <source>
        <dbReference type="ARBA" id="ARBA00022723"/>
    </source>
</evidence>
<comment type="cofactor">
    <cofactor evidence="1">
        <name>heme b</name>
        <dbReference type="ChEBI" id="CHEBI:60344"/>
    </cofactor>
</comment>
<evidence type="ECO:0000256" key="4">
    <source>
        <dbReference type="ARBA" id="ARBA00023004"/>
    </source>
</evidence>
<dbReference type="Proteomes" id="UP000573603">
    <property type="component" value="Unassembled WGS sequence"/>
</dbReference>
<evidence type="ECO:0000313" key="6">
    <source>
        <dbReference type="EMBL" id="KAF5227450.1"/>
    </source>
</evidence>
<evidence type="ECO:0000256" key="2">
    <source>
        <dbReference type="ARBA" id="ARBA00022617"/>
    </source>
</evidence>
<organism evidence="6 7">
    <name type="scientific">Fusarium anthophilum</name>
    <dbReference type="NCBI Taxonomy" id="48485"/>
    <lineage>
        <taxon>Eukaryota</taxon>
        <taxon>Fungi</taxon>
        <taxon>Dikarya</taxon>
        <taxon>Ascomycota</taxon>
        <taxon>Pezizomycotina</taxon>
        <taxon>Sordariomycetes</taxon>
        <taxon>Hypocreomycetidae</taxon>
        <taxon>Hypocreales</taxon>
        <taxon>Nectriaceae</taxon>
        <taxon>Fusarium</taxon>
        <taxon>Fusarium fujikuroi species complex</taxon>
    </lineage>
</organism>
<reference evidence="6 7" key="1">
    <citation type="journal article" date="2020" name="BMC Genomics">
        <title>Correction to: Identification and distribution of gene clusters required for synthesis of sphingolipid metabolism inhibitors in diverse species of the filamentous fungus Fusarium.</title>
        <authorList>
            <person name="Kim H.S."/>
            <person name="Lohmar J.M."/>
            <person name="Busman M."/>
            <person name="Brown D.W."/>
            <person name="Naumann T.A."/>
            <person name="Divon H.H."/>
            <person name="Lysoe E."/>
            <person name="Uhlig S."/>
            <person name="Proctor R.H."/>
        </authorList>
    </citation>
    <scope>NUCLEOTIDE SEQUENCE [LARGE SCALE GENOMIC DNA]</scope>
    <source>
        <strain evidence="6 7">NRRL 25214</strain>
    </source>
</reference>
<dbReference type="Pfam" id="PF13816">
    <property type="entry name" value="Dehydratase_hem"/>
    <property type="match status" value="1"/>
</dbReference>
<keyword evidence="2" id="KW-0349">Heme</keyword>
<evidence type="ECO:0000256" key="1">
    <source>
        <dbReference type="ARBA" id="ARBA00001970"/>
    </source>
</evidence>
<evidence type="ECO:0000313" key="7">
    <source>
        <dbReference type="Proteomes" id="UP000573603"/>
    </source>
</evidence>
<name>A0A8H5DL64_9HYPO</name>
<sequence length="364" mass="40828">MSCPGRIYALRKPRGHRLPIPRWKLALASNISHVFTAYIGVQQLSDNEAAVQAKSQATAAIQEWLKTDTGPSAFEHFSLIDGCDIPNAVIWVCYWTEASKYRSSLETLALPSLYSKLESPGRTSIGLWRETYATDVSRLETNYSGLDYLPGLARIPGTTTVEHDNSAYWGAARDRIPGSAYDLFPPSSDVTPPKAEAIPRGLGQYLVGTNFENIAHIRSGQFWENCAQDEADAYQRKLEPTLHTGLAYLWEFPDETGARGIRYLRNQDSSEGLDTRPRRETCGAGFFTSLEALETWAKTHRSHLAIYRGALTHYKAFEGRRKLRTWHEVSVLRGGDAKFEYLNCMPATGVIRSIQLKVQDNHVL</sequence>
<keyword evidence="7" id="KW-1185">Reference proteome</keyword>
<dbReference type="EMBL" id="JABEVY010000803">
    <property type="protein sequence ID" value="KAF5227450.1"/>
    <property type="molecule type" value="Genomic_DNA"/>
</dbReference>
<keyword evidence="5" id="KW-0456">Lyase</keyword>
<evidence type="ECO:0008006" key="8">
    <source>
        <dbReference type="Google" id="ProtNLM"/>
    </source>
</evidence>
<proteinExistence type="predicted"/>
<protein>
    <recommendedName>
        <fullName evidence="8">Phenylacetaldoxime dehydratase</fullName>
    </recommendedName>
</protein>
<dbReference type="AlphaFoldDB" id="A0A8H5DL64"/>
<dbReference type="GO" id="GO:0016829">
    <property type="term" value="F:lyase activity"/>
    <property type="evidence" value="ECO:0007669"/>
    <property type="project" value="UniProtKB-KW"/>
</dbReference>
<gene>
    <name evidence="6" type="ORF">FANTH_14767</name>
</gene>
<accession>A0A8H5DL64</accession>
<dbReference type="GO" id="GO:0046872">
    <property type="term" value="F:metal ion binding"/>
    <property type="evidence" value="ECO:0007669"/>
    <property type="project" value="UniProtKB-KW"/>
</dbReference>